<comment type="caution">
    <text evidence="2">The sequence shown here is derived from an EMBL/GenBank/DDBJ whole genome shotgun (WGS) entry which is preliminary data.</text>
</comment>
<dbReference type="Proteomes" id="UP001516023">
    <property type="component" value="Unassembled WGS sequence"/>
</dbReference>
<evidence type="ECO:0000313" key="3">
    <source>
        <dbReference type="Proteomes" id="UP001516023"/>
    </source>
</evidence>
<reference evidence="2 3" key="1">
    <citation type="journal article" date="2020" name="G3 (Bethesda)">
        <title>Improved Reference Genome for Cyclotella cryptica CCMP332, a Model for Cell Wall Morphogenesis, Salinity Adaptation, and Lipid Production in Diatoms (Bacillariophyta).</title>
        <authorList>
            <person name="Roberts W.R."/>
            <person name="Downey K.M."/>
            <person name="Ruck E.C."/>
            <person name="Traller J.C."/>
            <person name="Alverson A.J."/>
        </authorList>
    </citation>
    <scope>NUCLEOTIDE SEQUENCE [LARGE SCALE GENOMIC DNA]</scope>
    <source>
        <strain evidence="2 3">CCMP332</strain>
    </source>
</reference>
<keyword evidence="3" id="KW-1185">Reference proteome</keyword>
<evidence type="ECO:0000313" key="2">
    <source>
        <dbReference type="EMBL" id="KAL3786301.1"/>
    </source>
</evidence>
<accession>A0ABD3PG95</accession>
<feature type="compositionally biased region" description="Polar residues" evidence="1">
    <location>
        <begin position="32"/>
        <end position="43"/>
    </location>
</feature>
<proteinExistence type="predicted"/>
<name>A0ABD3PG95_9STRA</name>
<protein>
    <submittedName>
        <fullName evidence="2">Uncharacterized protein</fullName>
    </submittedName>
</protein>
<dbReference type="EMBL" id="JABMIG020000197">
    <property type="protein sequence ID" value="KAL3786301.1"/>
    <property type="molecule type" value="Genomic_DNA"/>
</dbReference>
<feature type="region of interest" description="Disordered" evidence="1">
    <location>
        <begin position="17"/>
        <end position="43"/>
    </location>
</feature>
<evidence type="ECO:0000256" key="1">
    <source>
        <dbReference type="SAM" id="MobiDB-lite"/>
    </source>
</evidence>
<gene>
    <name evidence="2" type="ORF">HJC23_006581</name>
</gene>
<sequence>MLRSLARIPLCSARVPREANKARKPPTAHIRFSSNDNDTSSISKEGELRKADLVAILATEYKITLAQSARMLDTVLDTIVEVS</sequence>
<organism evidence="2 3">
    <name type="scientific">Cyclotella cryptica</name>
    <dbReference type="NCBI Taxonomy" id="29204"/>
    <lineage>
        <taxon>Eukaryota</taxon>
        <taxon>Sar</taxon>
        <taxon>Stramenopiles</taxon>
        <taxon>Ochrophyta</taxon>
        <taxon>Bacillariophyta</taxon>
        <taxon>Coscinodiscophyceae</taxon>
        <taxon>Thalassiosirophycidae</taxon>
        <taxon>Stephanodiscales</taxon>
        <taxon>Stephanodiscaceae</taxon>
        <taxon>Cyclotella</taxon>
    </lineage>
</organism>
<dbReference type="AlphaFoldDB" id="A0ABD3PG95"/>